<comment type="caution">
    <text evidence="1">The sequence shown here is derived from an EMBL/GenBank/DDBJ whole genome shotgun (WGS) entry which is preliminary data.</text>
</comment>
<reference evidence="1 2" key="1">
    <citation type="submission" date="2024-06" db="EMBL/GenBank/DDBJ databases">
        <title>Genomic Encyclopedia of Type Strains, Phase IV (KMG-IV): sequencing the most valuable type-strain genomes for metagenomic binning, comparative biology and taxonomic classification.</title>
        <authorList>
            <person name="Goeker M."/>
        </authorList>
    </citation>
    <scope>NUCLEOTIDE SEQUENCE [LARGE SCALE GENOMIC DNA]</scope>
    <source>
        <strain evidence="1 2">DSM 29288</strain>
    </source>
</reference>
<dbReference type="Proteomes" id="UP001549077">
    <property type="component" value="Unassembled WGS sequence"/>
</dbReference>
<dbReference type="EMBL" id="JBEPMY010000001">
    <property type="protein sequence ID" value="MET3752964.1"/>
    <property type="molecule type" value="Genomic_DNA"/>
</dbReference>
<accession>A0ABV2M922</accession>
<gene>
    <name evidence="1" type="ORF">ABID08_000303</name>
</gene>
<evidence type="ECO:0000313" key="1">
    <source>
        <dbReference type="EMBL" id="MET3752964.1"/>
    </source>
</evidence>
<sequence length="65" mass="7251">MSMQLADKLARVFVGQPNIKLQRKDQVGSPPSLRGCVKHLYRITKIGSMDFVIIGPFDSPISVQH</sequence>
<keyword evidence="2" id="KW-1185">Reference proteome</keyword>
<proteinExistence type="predicted"/>
<evidence type="ECO:0000313" key="2">
    <source>
        <dbReference type="Proteomes" id="UP001549077"/>
    </source>
</evidence>
<organism evidence="1 2">
    <name type="scientific">Rhizobium binae</name>
    <dbReference type="NCBI Taxonomy" id="1138190"/>
    <lineage>
        <taxon>Bacteria</taxon>
        <taxon>Pseudomonadati</taxon>
        <taxon>Pseudomonadota</taxon>
        <taxon>Alphaproteobacteria</taxon>
        <taxon>Hyphomicrobiales</taxon>
        <taxon>Rhizobiaceae</taxon>
        <taxon>Rhizobium/Agrobacterium group</taxon>
        <taxon>Rhizobium</taxon>
    </lineage>
</organism>
<protein>
    <recommendedName>
        <fullName evidence="3">Type II toxin-antitoxin system RelE/ParE family toxin</fullName>
    </recommendedName>
</protein>
<evidence type="ECO:0008006" key="3">
    <source>
        <dbReference type="Google" id="ProtNLM"/>
    </source>
</evidence>
<name>A0ABV2M922_9HYPH</name>